<dbReference type="InterPro" id="IPR046960">
    <property type="entry name" value="PPR_At4g14850-like_plant"/>
</dbReference>
<keyword evidence="1" id="KW-0677">Repeat</keyword>
<dbReference type="PANTHER" id="PTHR47926:SF354">
    <property type="entry name" value="REPEAT (PPR-LIKE) SUPERFAMILY PROTEIN, PUTATIVE-RELATED"/>
    <property type="match status" value="1"/>
</dbReference>
<dbReference type="Pfam" id="PF13041">
    <property type="entry name" value="PPR_2"/>
    <property type="match status" value="1"/>
</dbReference>
<feature type="repeat" description="PPR" evidence="2">
    <location>
        <begin position="34"/>
        <end position="64"/>
    </location>
</feature>
<dbReference type="EMBL" id="CP097503">
    <property type="protein sequence ID" value="URD79328.1"/>
    <property type="molecule type" value="Genomic_DNA"/>
</dbReference>
<dbReference type="InterPro" id="IPR011990">
    <property type="entry name" value="TPR-like_helical_dom_sf"/>
</dbReference>
<evidence type="ECO:0000256" key="1">
    <source>
        <dbReference type="ARBA" id="ARBA00022737"/>
    </source>
</evidence>
<dbReference type="OrthoDB" id="185373at2759"/>
<feature type="repeat" description="PPR" evidence="2">
    <location>
        <begin position="100"/>
        <end position="134"/>
    </location>
</feature>
<proteinExistence type="predicted"/>
<dbReference type="NCBIfam" id="TIGR00756">
    <property type="entry name" value="PPR"/>
    <property type="match status" value="3"/>
</dbReference>
<dbReference type="Proteomes" id="UP001055439">
    <property type="component" value="Chromosome 10"/>
</dbReference>
<dbReference type="FunFam" id="1.25.40.10:FF:000627">
    <property type="entry name" value="Pentatricopeptide repeat-containing protein"/>
    <property type="match status" value="1"/>
</dbReference>
<reference evidence="3" key="1">
    <citation type="submission" date="2022-05" db="EMBL/GenBank/DDBJ databases">
        <title>The Musa troglodytarum L. genome provides insights into the mechanism of non-climacteric behaviour and enrichment of carotenoids.</title>
        <authorList>
            <person name="Wang J."/>
        </authorList>
    </citation>
    <scope>NUCLEOTIDE SEQUENCE</scope>
    <source>
        <tissue evidence="3">Leaf</tissue>
    </source>
</reference>
<dbReference type="Gene3D" id="1.25.40.10">
    <property type="entry name" value="Tetratricopeptide repeat domain"/>
    <property type="match status" value="2"/>
</dbReference>
<keyword evidence="4" id="KW-1185">Reference proteome</keyword>
<dbReference type="InterPro" id="IPR002885">
    <property type="entry name" value="PPR_rpt"/>
</dbReference>
<protein>
    <submittedName>
        <fullName evidence="3">PPR repeat</fullName>
    </submittedName>
</protein>
<dbReference type="GO" id="GO:0003723">
    <property type="term" value="F:RNA binding"/>
    <property type="evidence" value="ECO:0007669"/>
    <property type="project" value="InterPro"/>
</dbReference>
<dbReference type="FunFam" id="1.25.40.10:FF:000393">
    <property type="entry name" value="Pentatricopeptide repeat-containing protein At1g20230"/>
    <property type="match status" value="1"/>
</dbReference>
<dbReference type="GO" id="GO:0009451">
    <property type="term" value="P:RNA modification"/>
    <property type="evidence" value="ECO:0007669"/>
    <property type="project" value="InterPro"/>
</dbReference>
<feature type="repeat" description="PPR" evidence="2">
    <location>
        <begin position="65"/>
        <end position="99"/>
    </location>
</feature>
<feature type="repeat" description="PPR" evidence="2">
    <location>
        <begin position="201"/>
        <end position="235"/>
    </location>
</feature>
<dbReference type="AlphaFoldDB" id="A0A9E7ELN6"/>
<accession>A0A9E7ELN6</accession>
<name>A0A9E7ELN6_9LILI</name>
<organism evidence="3 4">
    <name type="scientific">Musa troglodytarum</name>
    <name type="common">fe'i banana</name>
    <dbReference type="NCBI Taxonomy" id="320322"/>
    <lineage>
        <taxon>Eukaryota</taxon>
        <taxon>Viridiplantae</taxon>
        <taxon>Streptophyta</taxon>
        <taxon>Embryophyta</taxon>
        <taxon>Tracheophyta</taxon>
        <taxon>Spermatophyta</taxon>
        <taxon>Magnoliopsida</taxon>
        <taxon>Liliopsida</taxon>
        <taxon>Zingiberales</taxon>
        <taxon>Musaceae</taxon>
        <taxon>Musa</taxon>
    </lineage>
</organism>
<dbReference type="Pfam" id="PF01535">
    <property type="entry name" value="PPR"/>
    <property type="match status" value="3"/>
</dbReference>
<gene>
    <name evidence="3" type="ORF">MUK42_05935</name>
</gene>
<evidence type="ECO:0000313" key="3">
    <source>
        <dbReference type="EMBL" id="URD79328.1"/>
    </source>
</evidence>
<evidence type="ECO:0000313" key="4">
    <source>
        <dbReference type="Proteomes" id="UP001055439"/>
    </source>
</evidence>
<sequence>MSSTLPHPSSLAPLPSRPSFRACSSINESCMEWNIFSQNALIAMYVKCGALGFARKLFDEMPERDVVSWNTIVSGYASWGLWEKAFQLFEQMRAEGSEVNSVTWNTIASGHLQRGNPREALRLISEVTMHGSEVDFVTLVVGLSACSHVGSLKLGKEIHGFATRCCGDGIESVRNALITMYYRCKDTEHACLLFQMAKMRSLVTWNTMIAGFGLSDQAEEASFIIRDVVQSGVQPNYVTVVTYLALCARVANLQHGQELHCYITKHDFKGYLLLWNSLIDMYSKSGRILVARRVFDLLTNRVIRCHTLQ</sequence>
<dbReference type="PROSITE" id="PS51375">
    <property type="entry name" value="PPR"/>
    <property type="match status" value="4"/>
</dbReference>
<dbReference type="PANTHER" id="PTHR47926">
    <property type="entry name" value="PENTATRICOPEPTIDE REPEAT-CONTAINING PROTEIN"/>
    <property type="match status" value="1"/>
</dbReference>
<evidence type="ECO:0000256" key="2">
    <source>
        <dbReference type="PROSITE-ProRule" id="PRU00708"/>
    </source>
</evidence>